<sequence>MLDIPGLQAKGMDHPQWTTRQNDIPSEAEAAKQVIDEVLAELHSYAWSEQDVFAVHLAIEEAVVNAIKHGNDNNAEKRVRIDYRVSASELHIEIEDEGPGFRPEDVPDPTADENLEKPCGRGLMLMRSFMNTVDFNRLGNRVRLEKTCER</sequence>
<gene>
    <name evidence="4" type="primary">btrW</name>
    <name evidence="4" type="ORF">Pla8534_13500</name>
</gene>
<dbReference type="PANTHER" id="PTHR35526:SF3">
    <property type="entry name" value="ANTI-SIGMA-F FACTOR RSBW"/>
    <property type="match status" value="1"/>
</dbReference>
<dbReference type="EMBL" id="CP036433">
    <property type="protein sequence ID" value="QDU93570.1"/>
    <property type="molecule type" value="Genomic_DNA"/>
</dbReference>
<dbReference type="InterPro" id="IPR003594">
    <property type="entry name" value="HATPase_dom"/>
</dbReference>
<dbReference type="AlphaFoldDB" id="A0A518DP02"/>
<name>A0A518DP02_9BACT</name>
<dbReference type="InterPro" id="IPR050267">
    <property type="entry name" value="Anti-sigma-factor_SerPK"/>
</dbReference>
<evidence type="ECO:0000313" key="4">
    <source>
        <dbReference type="EMBL" id="QDU93570.1"/>
    </source>
</evidence>
<dbReference type="PANTHER" id="PTHR35526">
    <property type="entry name" value="ANTI-SIGMA-F FACTOR RSBW-RELATED"/>
    <property type="match status" value="1"/>
</dbReference>
<dbReference type="SUPFAM" id="SSF55874">
    <property type="entry name" value="ATPase domain of HSP90 chaperone/DNA topoisomerase II/histidine kinase"/>
    <property type="match status" value="1"/>
</dbReference>
<keyword evidence="4" id="KW-0418">Kinase</keyword>
<protein>
    <submittedName>
        <fullName evidence="4">Serine/threonine-protein kinase BtrW</fullName>
        <ecNumber evidence="4">2.7.11.1</ecNumber>
    </submittedName>
</protein>
<proteinExistence type="predicted"/>
<evidence type="ECO:0000313" key="5">
    <source>
        <dbReference type="Proteomes" id="UP000317648"/>
    </source>
</evidence>
<accession>A0A518DP02</accession>
<dbReference type="EC" id="2.7.11.1" evidence="4"/>
<evidence type="ECO:0000259" key="3">
    <source>
        <dbReference type="Pfam" id="PF13581"/>
    </source>
</evidence>
<keyword evidence="4" id="KW-0808">Transferase</keyword>
<organism evidence="4 5">
    <name type="scientific">Lignipirellula cremea</name>
    <dbReference type="NCBI Taxonomy" id="2528010"/>
    <lineage>
        <taxon>Bacteria</taxon>
        <taxon>Pseudomonadati</taxon>
        <taxon>Planctomycetota</taxon>
        <taxon>Planctomycetia</taxon>
        <taxon>Pirellulales</taxon>
        <taxon>Pirellulaceae</taxon>
        <taxon>Lignipirellula</taxon>
    </lineage>
</organism>
<dbReference type="Pfam" id="PF13581">
    <property type="entry name" value="HATPase_c_2"/>
    <property type="match status" value="1"/>
</dbReference>
<feature type="domain" description="Histidine kinase/HSP90-like ATPase" evidence="3">
    <location>
        <begin position="24"/>
        <end position="146"/>
    </location>
</feature>
<dbReference type="CDD" id="cd16936">
    <property type="entry name" value="HATPase_RsbW-like"/>
    <property type="match status" value="1"/>
</dbReference>
<evidence type="ECO:0000256" key="2">
    <source>
        <dbReference type="SAM" id="MobiDB-lite"/>
    </source>
</evidence>
<reference evidence="4 5" key="1">
    <citation type="submission" date="2019-02" db="EMBL/GenBank/DDBJ databases">
        <title>Deep-cultivation of Planctomycetes and their phenomic and genomic characterization uncovers novel biology.</title>
        <authorList>
            <person name="Wiegand S."/>
            <person name="Jogler M."/>
            <person name="Boedeker C."/>
            <person name="Pinto D."/>
            <person name="Vollmers J."/>
            <person name="Rivas-Marin E."/>
            <person name="Kohn T."/>
            <person name="Peeters S.H."/>
            <person name="Heuer A."/>
            <person name="Rast P."/>
            <person name="Oberbeckmann S."/>
            <person name="Bunk B."/>
            <person name="Jeske O."/>
            <person name="Meyerdierks A."/>
            <person name="Storesund J.E."/>
            <person name="Kallscheuer N."/>
            <person name="Luecker S."/>
            <person name="Lage O.M."/>
            <person name="Pohl T."/>
            <person name="Merkel B.J."/>
            <person name="Hornburger P."/>
            <person name="Mueller R.-W."/>
            <person name="Bruemmer F."/>
            <person name="Labrenz M."/>
            <person name="Spormann A.M."/>
            <person name="Op den Camp H."/>
            <person name="Overmann J."/>
            <person name="Amann R."/>
            <person name="Jetten M.S.M."/>
            <person name="Mascher T."/>
            <person name="Medema M.H."/>
            <person name="Devos D.P."/>
            <person name="Kaster A.-K."/>
            <person name="Ovreas L."/>
            <person name="Rohde M."/>
            <person name="Galperin M.Y."/>
            <person name="Jogler C."/>
        </authorList>
    </citation>
    <scope>NUCLEOTIDE SEQUENCE [LARGE SCALE GENOMIC DNA]</scope>
    <source>
        <strain evidence="4 5">Pla85_3_4</strain>
    </source>
</reference>
<feature type="region of interest" description="Disordered" evidence="2">
    <location>
        <begin position="95"/>
        <end position="115"/>
    </location>
</feature>
<dbReference type="Proteomes" id="UP000317648">
    <property type="component" value="Chromosome"/>
</dbReference>
<keyword evidence="1" id="KW-0723">Serine/threonine-protein kinase</keyword>
<evidence type="ECO:0000256" key="1">
    <source>
        <dbReference type="ARBA" id="ARBA00022527"/>
    </source>
</evidence>
<dbReference type="Gene3D" id="3.30.565.10">
    <property type="entry name" value="Histidine kinase-like ATPase, C-terminal domain"/>
    <property type="match status" value="1"/>
</dbReference>
<keyword evidence="5" id="KW-1185">Reference proteome</keyword>
<dbReference type="InterPro" id="IPR036890">
    <property type="entry name" value="HATPase_C_sf"/>
</dbReference>
<dbReference type="GO" id="GO:0004674">
    <property type="term" value="F:protein serine/threonine kinase activity"/>
    <property type="evidence" value="ECO:0007669"/>
    <property type="project" value="UniProtKB-KW"/>
</dbReference>
<dbReference type="KEGG" id="lcre:Pla8534_13500"/>